<sequence>MITIFHGDNFVLSRRALNQNLTQTPERFDAQNLTEEALIQALESNPLFKIPKLFVMENLLSLPRSKLKESLIKIVLNNAGQNILLWEKKSLTPAVKKQFARAAVKEFKLPAALFNFLDALTLKNFHQALINNPAELIFYLLHRRISQLIQALDDPASLKGAPWQIAKLKNQAKDYQLDHLVDFHQKLLTLDEQLKTSQSLLPLSGCLDLLLIEL</sequence>
<evidence type="ECO:0000313" key="2">
    <source>
        <dbReference type="Proteomes" id="UP000034213"/>
    </source>
</evidence>
<dbReference type="STRING" id="1618369.UV54_C0005G0008"/>
<evidence type="ECO:0008006" key="3">
    <source>
        <dbReference type="Google" id="ProtNLM"/>
    </source>
</evidence>
<name>A0A0G1F0W8_9BACT</name>
<protein>
    <recommendedName>
        <fullName evidence="3">DNA polymerase III delta N-terminal domain-containing protein</fullName>
    </recommendedName>
</protein>
<dbReference type="Gene3D" id="1.20.272.10">
    <property type="match status" value="1"/>
</dbReference>
<dbReference type="AlphaFoldDB" id="A0A0G1F0W8"/>
<reference evidence="1 2" key="1">
    <citation type="journal article" date="2015" name="Nature">
        <title>rRNA introns, odd ribosomes, and small enigmatic genomes across a large radiation of phyla.</title>
        <authorList>
            <person name="Brown C.T."/>
            <person name="Hug L.A."/>
            <person name="Thomas B.C."/>
            <person name="Sharon I."/>
            <person name="Castelle C.J."/>
            <person name="Singh A."/>
            <person name="Wilkins M.J."/>
            <person name="Williams K.H."/>
            <person name="Banfield J.F."/>
        </authorList>
    </citation>
    <scope>NUCLEOTIDE SEQUENCE [LARGE SCALE GENOMIC DNA]</scope>
</reference>
<proteinExistence type="predicted"/>
<organism evidence="1 2">
    <name type="scientific">Candidatus Beckwithbacteria bacterium GW2011_GWA2_43_10</name>
    <dbReference type="NCBI Taxonomy" id="1618369"/>
    <lineage>
        <taxon>Bacteria</taxon>
        <taxon>Candidatus Beckwithiibacteriota</taxon>
    </lineage>
</organism>
<dbReference type="Proteomes" id="UP000034213">
    <property type="component" value="Unassembled WGS sequence"/>
</dbReference>
<gene>
    <name evidence="1" type="ORF">UV54_C0005G0008</name>
</gene>
<accession>A0A0G1F0W8</accession>
<comment type="caution">
    <text evidence="1">The sequence shown here is derived from an EMBL/GenBank/DDBJ whole genome shotgun (WGS) entry which is preliminary data.</text>
</comment>
<dbReference type="EMBL" id="LCEW01000005">
    <property type="protein sequence ID" value="KKS80473.1"/>
    <property type="molecule type" value="Genomic_DNA"/>
</dbReference>
<evidence type="ECO:0000313" key="1">
    <source>
        <dbReference type="EMBL" id="KKS80473.1"/>
    </source>
</evidence>